<evidence type="ECO:0000313" key="2">
    <source>
        <dbReference type="EMBL" id="EFJ47878.1"/>
    </source>
</evidence>
<accession>D8TXA6</accession>
<evidence type="ECO:0000256" key="1">
    <source>
        <dbReference type="SAM" id="MobiDB-lite"/>
    </source>
</evidence>
<protein>
    <submittedName>
        <fullName evidence="2">Uncharacterized protein</fullName>
    </submittedName>
</protein>
<organism evidence="3">
    <name type="scientific">Volvox carteri f. nagariensis</name>
    <dbReference type="NCBI Taxonomy" id="3068"/>
    <lineage>
        <taxon>Eukaryota</taxon>
        <taxon>Viridiplantae</taxon>
        <taxon>Chlorophyta</taxon>
        <taxon>core chlorophytes</taxon>
        <taxon>Chlorophyceae</taxon>
        <taxon>CS clade</taxon>
        <taxon>Chlamydomonadales</taxon>
        <taxon>Volvocaceae</taxon>
        <taxon>Volvox</taxon>
    </lineage>
</organism>
<dbReference type="GeneID" id="9615239"/>
<sequence length="892" mass="93432">MFSSYKGVWLVQRRPSCAARYIRKVRTSLSPYQNIKDASTARSTERAALNEHQTATPQSAAAQQRPAPSVLLPLTTALAKLQHDTRQLIGWELRLLPSANNAVNCATCRRGRRYKGSLAAAKDAIHGSSNAYGSLGRSLGHVVEVITPAAEMALPNIEPGLPLAVRRSGPDNAAARAAATAAATAPTAMPKPAAPVAAPFATATAATAATEGGDSDNGRNDHGVAERQGILLRTVRHTIVQQYDFAGNEEYVVRLDPDVLPYADIANRTLIMASATAASTVAPLGFVSVAERAHGPLPPRPQVALQLGLRSTRRPRGYWSGPDSWERLGEELAGFVAAGWVELPHPEYPGKTYWYNQLLPGSCSSLGRRPDSASPSSSGATHGSAGRRGAEQHHHHHHHQQQQGNDHDEDVEGCVVGVGGGGGGGVGGGGGGVRWLVAEAAADRVMPSRSLVIQGVGECCGECCRGARRLDLHNAIEYHGGYLHVASRLGRRITWAPSKHLYDSTAAIRRKLFAVAKELQLSPGVLPTSRELRQGGYGTLLNAVRRHEELRNLLGIRTRPGSSRRRPRGQWDDLGALAAELNQFAAAATLAVQSSNLVVPRSQDPAVGMRQDGIGSSSSSGGGGGGGDVPVMDAIDATAAGGGRGDAAAASAASSRIGEGRDGGGTDGTQPDSLTAATDVCEQAAEADLAVGGVGGDPGKRRGATAGAASSAGVAAGTTPLRSRRGRPRKSATAATPAPLPSQRHHHHHLGFAAAAGGAADTLAAPPPTPPPRMPRLSELRAAGRHDLVYALSVRHADVSVRQQLAELAGLELRADRRGSNRNALSFDAVVEAIQERCHTPKAIGEHLLRLQGVEISRQHLTTYLTRAVAQGKLVKLSYGKYGLGPRFVLQT</sequence>
<reference evidence="2 3" key="1">
    <citation type="journal article" date="2010" name="Science">
        <title>Genomic analysis of organismal complexity in the multicellular green alga Volvox carteri.</title>
        <authorList>
            <person name="Prochnik S.E."/>
            <person name="Umen J."/>
            <person name="Nedelcu A.M."/>
            <person name="Hallmann A."/>
            <person name="Miller S.M."/>
            <person name="Nishii I."/>
            <person name="Ferris P."/>
            <person name="Kuo A."/>
            <person name="Mitros T."/>
            <person name="Fritz-Laylin L.K."/>
            <person name="Hellsten U."/>
            <person name="Chapman J."/>
            <person name="Simakov O."/>
            <person name="Rensing S.A."/>
            <person name="Terry A."/>
            <person name="Pangilinan J."/>
            <person name="Kapitonov V."/>
            <person name="Jurka J."/>
            <person name="Salamov A."/>
            <person name="Shapiro H."/>
            <person name="Schmutz J."/>
            <person name="Grimwood J."/>
            <person name="Lindquist E."/>
            <person name="Lucas S."/>
            <person name="Grigoriev I.V."/>
            <person name="Schmitt R."/>
            <person name="Kirk D."/>
            <person name="Rokhsar D.S."/>
        </authorList>
    </citation>
    <scope>NUCLEOTIDE SEQUENCE [LARGE SCALE GENOMIC DNA]</scope>
    <source>
        <strain evidence="3">f. Nagariensis / Eve</strain>
    </source>
</reference>
<evidence type="ECO:0000313" key="3">
    <source>
        <dbReference type="Proteomes" id="UP000001058"/>
    </source>
</evidence>
<feature type="compositionally biased region" description="Low complexity" evidence="1">
    <location>
        <begin position="704"/>
        <end position="719"/>
    </location>
</feature>
<feature type="compositionally biased region" description="Low complexity" evidence="1">
    <location>
        <begin position="646"/>
        <end position="657"/>
    </location>
</feature>
<dbReference type="OrthoDB" id="550060at2759"/>
<name>D8TXA6_VOLCA</name>
<feature type="region of interest" description="Disordered" evidence="1">
    <location>
        <begin position="605"/>
        <end position="674"/>
    </location>
</feature>
<proteinExistence type="predicted"/>
<feature type="compositionally biased region" description="Low complexity" evidence="1">
    <location>
        <begin position="53"/>
        <end position="66"/>
    </location>
</feature>
<dbReference type="Proteomes" id="UP000001058">
    <property type="component" value="Unassembled WGS sequence"/>
</dbReference>
<dbReference type="EMBL" id="GL378342">
    <property type="protein sequence ID" value="EFJ47878.1"/>
    <property type="molecule type" value="Genomic_DNA"/>
</dbReference>
<dbReference type="InParanoid" id="D8TXA6"/>
<dbReference type="KEGG" id="vcn:VOLCADRAFT_91521"/>
<dbReference type="AlphaFoldDB" id="D8TXA6"/>
<dbReference type="STRING" id="3068.D8TXA6"/>
<dbReference type="RefSeq" id="XP_002950984.1">
    <property type="nucleotide sequence ID" value="XM_002950938.1"/>
</dbReference>
<feature type="region of interest" description="Disordered" evidence="1">
    <location>
        <begin position="36"/>
        <end position="66"/>
    </location>
</feature>
<keyword evidence="3" id="KW-1185">Reference proteome</keyword>
<gene>
    <name evidence="2" type="ORF">VOLCADRAFT_91521</name>
</gene>
<feature type="region of interest" description="Disordered" evidence="1">
    <location>
        <begin position="690"/>
        <end position="747"/>
    </location>
</feature>
<feature type="region of interest" description="Disordered" evidence="1">
    <location>
        <begin position="366"/>
        <end position="416"/>
    </location>
</feature>